<keyword evidence="3" id="KW-1185">Reference proteome</keyword>
<protein>
    <submittedName>
        <fullName evidence="2">Uncharacterized protein</fullName>
    </submittedName>
</protein>
<dbReference type="Proteomes" id="UP000215914">
    <property type="component" value="Unassembled WGS sequence"/>
</dbReference>
<comment type="caution">
    <text evidence="2">The sequence shown here is derived from an EMBL/GenBank/DDBJ whole genome shotgun (WGS) entry which is preliminary data.</text>
</comment>
<organism evidence="2 3">
    <name type="scientific">Helianthus annuus</name>
    <name type="common">Common sunflower</name>
    <dbReference type="NCBI Taxonomy" id="4232"/>
    <lineage>
        <taxon>Eukaryota</taxon>
        <taxon>Viridiplantae</taxon>
        <taxon>Streptophyta</taxon>
        <taxon>Embryophyta</taxon>
        <taxon>Tracheophyta</taxon>
        <taxon>Spermatophyta</taxon>
        <taxon>Magnoliopsida</taxon>
        <taxon>eudicotyledons</taxon>
        <taxon>Gunneridae</taxon>
        <taxon>Pentapetalae</taxon>
        <taxon>asterids</taxon>
        <taxon>campanulids</taxon>
        <taxon>Asterales</taxon>
        <taxon>Asteraceae</taxon>
        <taxon>Asteroideae</taxon>
        <taxon>Heliantheae alliance</taxon>
        <taxon>Heliantheae</taxon>
        <taxon>Helianthus</taxon>
    </lineage>
</organism>
<evidence type="ECO:0000313" key="2">
    <source>
        <dbReference type="EMBL" id="KAF5779164.1"/>
    </source>
</evidence>
<feature type="compositionally biased region" description="Polar residues" evidence="1">
    <location>
        <begin position="295"/>
        <end position="307"/>
    </location>
</feature>
<dbReference type="AlphaFoldDB" id="A0A9K3MX96"/>
<feature type="compositionally biased region" description="Basic and acidic residues" evidence="1">
    <location>
        <begin position="334"/>
        <end position="352"/>
    </location>
</feature>
<reference evidence="2" key="2">
    <citation type="submission" date="2020-06" db="EMBL/GenBank/DDBJ databases">
        <title>Helianthus annuus Genome sequencing and assembly Release 2.</title>
        <authorList>
            <person name="Gouzy J."/>
            <person name="Langlade N."/>
            <person name="Munos S."/>
        </authorList>
    </citation>
    <scope>NUCLEOTIDE SEQUENCE</scope>
    <source>
        <tissue evidence="2">Leaves</tissue>
    </source>
</reference>
<evidence type="ECO:0000256" key="1">
    <source>
        <dbReference type="SAM" id="MobiDB-lite"/>
    </source>
</evidence>
<reference evidence="2" key="1">
    <citation type="journal article" date="2017" name="Nature">
        <title>The sunflower genome provides insights into oil metabolism, flowering and Asterid evolution.</title>
        <authorList>
            <person name="Badouin H."/>
            <person name="Gouzy J."/>
            <person name="Grassa C.J."/>
            <person name="Murat F."/>
            <person name="Staton S.E."/>
            <person name="Cottret L."/>
            <person name="Lelandais-Briere C."/>
            <person name="Owens G.L."/>
            <person name="Carrere S."/>
            <person name="Mayjonade B."/>
            <person name="Legrand L."/>
            <person name="Gill N."/>
            <person name="Kane N.C."/>
            <person name="Bowers J.E."/>
            <person name="Hubner S."/>
            <person name="Bellec A."/>
            <person name="Berard A."/>
            <person name="Berges H."/>
            <person name="Blanchet N."/>
            <person name="Boniface M.C."/>
            <person name="Brunel D."/>
            <person name="Catrice O."/>
            <person name="Chaidir N."/>
            <person name="Claudel C."/>
            <person name="Donnadieu C."/>
            <person name="Faraut T."/>
            <person name="Fievet G."/>
            <person name="Helmstetter N."/>
            <person name="King M."/>
            <person name="Knapp S.J."/>
            <person name="Lai Z."/>
            <person name="Le Paslier M.C."/>
            <person name="Lippi Y."/>
            <person name="Lorenzon L."/>
            <person name="Mandel J.R."/>
            <person name="Marage G."/>
            <person name="Marchand G."/>
            <person name="Marquand E."/>
            <person name="Bret-Mestries E."/>
            <person name="Morien E."/>
            <person name="Nambeesan S."/>
            <person name="Nguyen T."/>
            <person name="Pegot-Espagnet P."/>
            <person name="Pouilly N."/>
            <person name="Raftis F."/>
            <person name="Sallet E."/>
            <person name="Schiex T."/>
            <person name="Thomas J."/>
            <person name="Vandecasteele C."/>
            <person name="Vares D."/>
            <person name="Vear F."/>
            <person name="Vautrin S."/>
            <person name="Crespi M."/>
            <person name="Mangin B."/>
            <person name="Burke J.M."/>
            <person name="Salse J."/>
            <person name="Munos S."/>
            <person name="Vincourt P."/>
            <person name="Rieseberg L.H."/>
            <person name="Langlade N.B."/>
        </authorList>
    </citation>
    <scope>NUCLEOTIDE SEQUENCE</scope>
    <source>
        <tissue evidence="2">Leaves</tissue>
    </source>
</reference>
<feature type="compositionally biased region" description="Acidic residues" evidence="1">
    <location>
        <begin position="320"/>
        <end position="333"/>
    </location>
</feature>
<dbReference type="Gramene" id="mRNA:HanXRQr2_Chr12g0556111">
    <property type="protein sequence ID" value="CDS:HanXRQr2_Chr12g0556111.1"/>
    <property type="gene ID" value="HanXRQr2_Chr12g0556111"/>
</dbReference>
<proteinExistence type="predicted"/>
<feature type="region of interest" description="Disordered" evidence="1">
    <location>
        <begin position="280"/>
        <end position="406"/>
    </location>
</feature>
<dbReference type="EMBL" id="MNCJ02000327">
    <property type="protein sequence ID" value="KAF5779164.1"/>
    <property type="molecule type" value="Genomic_DNA"/>
</dbReference>
<name>A0A9K3MX96_HELAN</name>
<sequence length="444" mass="52556">MVVFKEILEFMKRLPIQKALTDQHKAFKSHIAHFWKNAKYDEVNDVINSSVSIDGEDKEIIITEQLVREVLEFPDAENSLTGFPERMVKGCMLRMGYNGPLNKANYLKACFMKPYKFFIHSVIHALSHGKGGYDVMEDYQMCMVTALVLNKKYNFLRIVFHYMKDNITSGSKSWVYPRFVQMMLDHAYPNLVKDEQNDLMVLHHMDNKTLIRLSKYTKNWLELKKTEFFGFIKSDKYEDPNPVNHLKWRNDAEMKEKNAIDELTKLEDFYETRNDWYTKEENEKKKRGGKRTPTLKVQTEVGSSSQPQKKRKKKAVETMLVDEPEEDETEANVEEDHERLSPETDQLMRDIDDTLESMKSASQRVVDDEEKSLSGSEDDIDAQVERWISENYDPRERERESNKRKERGVRVTMMMKLMFHLKMFKLLPHHLQEVERNLHRENVS</sequence>
<evidence type="ECO:0000313" key="3">
    <source>
        <dbReference type="Proteomes" id="UP000215914"/>
    </source>
</evidence>
<accession>A0A9K3MX96</accession>
<feature type="compositionally biased region" description="Basic and acidic residues" evidence="1">
    <location>
        <begin position="383"/>
        <end position="403"/>
    </location>
</feature>
<gene>
    <name evidence="2" type="ORF">HanXRQr2_Chr12g0556111</name>
</gene>